<evidence type="ECO:0000313" key="1">
    <source>
        <dbReference type="EMBL" id="KAK6354329.1"/>
    </source>
</evidence>
<dbReference type="Proteomes" id="UP001373714">
    <property type="component" value="Unassembled WGS sequence"/>
</dbReference>
<reference evidence="1 2" key="1">
    <citation type="submission" date="2019-10" db="EMBL/GenBank/DDBJ databases">
        <authorList>
            <person name="Palmer J.M."/>
        </authorList>
    </citation>
    <scope>NUCLEOTIDE SEQUENCE [LARGE SCALE GENOMIC DNA]</scope>
    <source>
        <strain evidence="1 2">TWF730</strain>
    </source>
</reference>
<comment type="caution">
    <text evidence="1">The sequence shown here is derived from an EMBL/GenBank/DDBJ whole genome shotgun (WGS) entry which is preliminary data.</text>
</comment>
<dbReference type="EMBL" id="JAVHNS010000005">
    <property type="protein sequence ID" value="KAK6354329.1"/>
    <property type="molecule type" value="Genomic_DNA"/>
</dbReference>
<proteinExistence type="predicted"/>
<dbReference type="AlphaFoldDB" id="A0AAV9V3Y3"/>
<keyword evidence="2" id="KW-1185">Reference proteome</keyword>
<accession>A0AAV9V3Y3</accession>
<sequence length="246" mass="28260">MFVQNWDLIFDGLEESSTTADDIENAIIELATNPHDVYGPIIASCTTPETVSDAQKTYLTFNLPAFTTLRSLTFVLRSRDQGWSSSYDDWGTFKGAWSWFDVELWRPAKGPKPTGRDIHLAGNSWELDASKLVVKDKKYMVGSWLLQRNKHAGRMWEDFVVTWDVNVFELDDRLSAKWEVGLSVQGGLDNAVAKMERWYKGGWSPNGQFIRDLKPEDELRIVMKTSESHQGWRCEVQKCEVRAIWT</sequence>
<gene>
    <name evidence="1" type="ORF">TWF730_008736</name>
</gene>
<name>A0AAV9V3Y3_9PEZI</name>
<protein>
    <submittedName>
        <fullName evidence="1">Uncharacterized protein</fullName>
    </submittedName>
</protein>
<evidence type="ECO:0000313" key="2">
    <source>
        <dbReference type="Proteomes" id="UP001373714"/>
    </source>
</evidence>
<organism evidence="1 2">
    <name type="scientific">Orbilia blumenaviensis</name>
    <dbReference type="NCBI Taxonomy" id="1796055"/>
    <lineage>
        <taxon>Eukaryota</taxon>
        <taxon>Fungi</taxon>
        <taxon>Dikarya</taxon>
        <taxon>Ascomycota</taxon>
        <taxon>Pezizomycotina</taxon>
        <taxon>Orbiliomycetes</taxon>
        <taxon>Orbiliales</taxon>
        <taxon>Orbiliaceae</taxon>
        <taxon>Orbilia</taxon>
    </lineage>
</organism>